<name>A0A7Z1MMH9_9VIBR</name>
<evidence type="ECO:0000259" key="6">
    <source>
        <dbReference type="Pfam" id="PF14464"/>
    </source>
</evidence>
<dbReference type="SUPFAM" id="SSF102712">
    <property type="entry name" value="JAB1/MPN domain"/>
    <property type="match status" value="1"/>
</dbReference>
<evidence type="ECO:0000256" key="1">
    <source>
        <dbReference type="ARBA" id="ARBA00022670"/>
    </source>
</evidence>
<comment type="caution">
    <text evidence="7">The sequence shown here is derived from an EMBL/GenBank/DDBJ whole genome shotgun (WGS) entry which is preliminary data.</text>
</comment>
<keyword evidence="2" id="KW-0479">Metal-binding</keyword>
<dbReference type="PANTHER" id="PTHR34858:SF1">
    <property type="entry name" value="CYSO-CYSTEINE PEPTIDASE"/>
    <property type="match status" value="1"/>
</dbReference>
<evidence type="ECO:0000256" key="5">
    <source>
        <dbReference type="ARBA" id="ARBA00023049"/>
    </source>
</evidence>
<dbReference type="GO" id="GO:0006508">
    <property type="term" value="P:proteolysis"/>
    <property type="evidence" value="ECO:0007669"/>
    <property type="project" value="UniProtKB-KW"/>
</dbReference>
<reference evidence="7" key="2">
    <citation type="journal article" date="2018" name="Nature">
        <title>A major lineage of non-tailed dsDNA viruses as unrecognized killers of marine bacteria.</title>
        <authorList>
            <person name="Kauffman K.M."/>
            <person name="Hussain F.A."/>
            <person name="Yang J."/>
            <person name="Arevalo P."/>
            <person name="Brown J.M."/>
            <person name="Chang W.K."/>
            <person name="VanInsberghe D."/>
            <person name="Elsherbini J."/>
            <person name="Sharma R.S."/>
            <person name="Cutler M.B."/>
            <person name="Kelly L."/>
            <person name="Polz M.F."/>
        </authorList>
    </citation>
    <scope>NUCLEOTIDE SEQUENCE</scope>
    <source>
        <strain evidence="7">10N.222.46.E12</strain>
    </source>
</reference>
<proteinExistence type="predicted"/>
<dbReference type="GO" id="GO:0008235">
    <property type="term" value="F:metalloexopeptidase activity"/>
    <property type="evidence" value="ECO:0007669"/>
    <property type="project" value="TreeGrafter"/>
</dbReference>
<evidence type="ECO:0000256" key="4">
    <source>
        <dbReference type="ARBA" id="ARBA00022833"/>
    </source>
</evidence>
<dbReference type="Gene3D" id="3.40.140.10">
    <property type="entry name" value="Cytidine Deaminase, domain 2"/>
    <property type="match status" value="1"/>
</dbReference>
<evidence type="ECO:0000256" key="2">
    <source>
        <dbReference type="ARBA" id="ARBA00022723"/>
    </source>
</evidence>
<keyword evidence="3" id="KW-0378">Hydrolase</keyword>
<organism evidence="7">
    <name type="scientific">Vibrio cyclitrophicus</name>
    <dbReference type="NCBI Taxonomy" id="47951"/>
    <lineage>
        <taxon>Bacteria</taxon>
        <taxon>Pseudomonadati</taxon>
        <taxon>Pseudomonadota</taxon>
        <taxon>Gammaproteobacteria</taxon>
        <taxon>Vibrionales</taxon>
        <taxon>Vibrionaceae</taxon>
        <taxon>Vibrio</taxon>
    </lineage>
</organism>
<keyword evidence="1" id="KW-0645">Protease</keyword>
<dbReference type="AlphaFoldDB" id="A0A7Z1MMH9"/>
<dbReference type="RefSeq" id="WP_102387489.1">
    <property type="nucleotide sequence ID" value="NZ_CP170590.1"/>
</dbReference>
<dbReference type="EMBL" id="MDBS01000003">
    <property type="protein sequence ID" value="PMP33016.1"/>
    <property type="molecule type" value="Genomic_DNA"/>
</dbReference>
<gene>
    <name evidence="7" type="ORF">BCS90_09785</name>
</gene>
<keyword evidence="5" id="KW-0482">Metalloprotease</keyword>
<evidence type="ECO:0000256" key="3">
    <source>
        <dbReference type="ARBA" id="ARBA00022801"/>
    </source>
</evidence>
<dbReference type="Pfam" id="PF14464">
    <property type="entry name" value="Prok-JAB"/>
    <property type="match status" value="1"/>
</dbReference>
<keyword evidence="4" id="KW-0862">Zinc</keyword>
<accession>A0A7Z1MMH9</accession>
<feature type="domain" description="JAB" evidence="6">
    <location>
        <begin position="5"/>
        <end position="89"/>
    </location>
</feature>
<dbReference type="InterPro" id="IPR051929">
    <property type="entry name" value="VirAsm_ModProt"/>
</dbReference>
<dbReference type="InterPro" id="IPR028090">
    <property type="entry name" value="JAB_dom_prok"/>
</dbReference>
<dbReference type="GO" id="GO:0008270">
    <property type="term" value="F:zinc ion binding"/>
    <property type="evidence" value="ECO:0007669"/>
    <property type="project" value="TreeGrafter"/>
</dbReference>
<evidence type="ECO:0000313" key="7">
    <source>
        <dbReference type="EMBL" id="PMP33016.1"/>
    </source>
</evidence>
<protein>
    <recommendedName>
        <fullName evidence="6">JAB domain-containing protein</fullName>
    </recommendedName>
</protein>
<dbReference type="PANTHER" id="PTHR34858">
    <property type="entry name" value="CYSO-CYSTEINE PEPTIDASE"/>
    <property type="match status" value="1"/>
</dbReference>
<sequence length="107" mass="12475">MFEQEAMREHPNECCAIVYNDKLHITKNAATDKRAAFLIPRLKMLEAYKSKTGLQRVIHSHTMTNEQPSEQDLQGMRSTNCPWSIYSTITKAWYHSDEDENEGIFPR</sequence>
<reference evidence="7" key="1">
    <citation type="submission" date="2016-07" db="EMBL/GenBank/DDBJ databases">
        <authorList>
            <person name="Kauffman K."/>
            <person name="Arevalo P."/>
            <person name="Polz M.F."/>
        </authorList>
    </citation>
    <scope>NUCLEOTIDE SEQUENCE</scope>
    <source>
        <strain evidence="7">10N.222.46.E12</strain>
    </source>
</reference>